<dbReference type="EMBL" id="SPQZ01000006">
    <property type="protein sequence ID" value="TFV95397.1"/>
    <property type="molecule type" value="Genomic_DNA"/>
</dbReference>
<proteinExistence type="predicted"/>
<dbReference type="RefSeq" id="WP_135121337.1">
    <property type="nucleotide sequence ID" value="NZ_SPQZ01000006.1"/>
</dbReference>
<comment type="caution">
    <text evidence="1">The sequence shown here is derived from an EMBL/GenBank/DDBJ whole genome shotgun (WGS) entry which is preliminary data.</text>
</comment>
<name>A0A4Y9QTF0_9MICO</name>
<keyword evidence="2" id="KW-1185">Reference proteome</keyword>
<dbReference type="AlphaFoldDB" id="A0A4Y9QTF0"/>
<gene>
    <name evidence="1" type="ORF">E4M00_15235</name>
</gene>
<reference evidence="1 2" key="1">
    <citation type="journal article" date="2018" name="J. Microbiol.">
        <title>Leifsonia flava sp. nov., a novel actinobacterium isolated from the rhizosphere of Aquilegia viridiflora.</title>
        <authorList>
            <person name="Cai Y."/>
            <person name="Tao W.Z."/>
            <person name="Ma Y.J."/>
            <person name="Cheng J."/>
            <person name="Zhang M.Y."/>
            <person name="Zhang Y.X."/>
        </authorList>
    </citation>
    <scope>NUCLEOTIDE SEQUENCE [LARGE SCALE GENOMIC DNA]</scope>
    <source>
        <strain evidence="1 2">SYP-B2174</strain>
    </source>
</reference>
<evidence type="ECO:0000313" key="2">
    <source>
        <dbReference type="Proteomes" id="UP000298127"/>
    </source>
</evidence>
<dbReference type="Proteomes" id="UP000298127">
    <property type="component" value="Unassembled WGS sequence"/>
</dbReference>
<protein>
    <submittedName>
        <fullName evidence="1">Uncharacterized protein</fullName>
    </submittedName>
</protein>
<organism evidence="1 2">
    <name type="scientific">Orlajensenia leifsoniae</name>
    <dbReference type="NCBI Taxonomy" id="2561933"/>
    <lineage>
        <taxon>Bacteria</taxon>
        <taxon>Bacillati</taxon>
        <taxon>Actinomycetota</taxon>
        <taxon>Actinomycetes</taxon>
        <taxon>Micrococcales</taxon>
        <taxon>Microbacteriaceae</taxon>
        <taxon>Orlajensenia</taxon>
    </lineage>
</organism>
<sequence>MELLNIAPAPILPTTMWLVFRVLNETNELTREELIDAACPPTMLEGTPGSGAHIKRAIDALKIFDMIEIGAGDVHRVRTALDLQAFTRTLRQRVLIPSNESEQRADDLLRALDWLVDQTPGVPYEFPTSGVFVNDTRWNSFNYWASFLGFARDWPLSESERSVDPSAAVFDAIFHSAGVAFREGTIEIALLLQHIESELPLLRSAEVDGVRTVLPSTAFALRSLVAQGRLRLERAADAKSVVRLPAGAGAKEENYISHATVLGATS</sequence>
<evidence type="ECO:0000313" key="1">
    <source>
        <dbReference type="EMBL" id="TFV95397.1"/>
    </source>
</evidence>
<accession>A0A4Y9QTF0</accession>